<dbReference type="InterPro" id="IPR013106">
    <property type="entry name" value="Ig_V-set"/>
</dbReference>
<evidence type="ECO:0000256" key="3">
    <source>
        <dbReference type="ARBA" id="ARBA00043265"/>
    </source>
</evidence>
<dbReference type="InterPro" id="IPR013783">
    <property type="entry name" value="Ig-like_fold"/>
</dbReference>
<keyword evidence="1" id="KW-0391">Immunity</keyword>
<evidence type="ECO:0000256" key="1">
    <source>
        <dbReference type="ARBA" id="ARBA00022859"/>
    </source>
</evidence>
<organism evidence="5 6">
    <name type="scientific">Polyodon spathula</name>
    <name type="common">North American paddlefish</name>
    <name type="synonym">Squalus spathula</name>
    <dbReference type="NCBI Taxonomy" id="7913"/>
    <lineage>
        <taxon>Eukaryota</taxon>
        <taxon>Metazoa</taxon>
        <taxon>Chordata</taxon>
        <taxon>Craniata</taxon>
        <taxon>Vertebrata</taxon>
        <taxon>Euteleostomi</taxon>
        <taxon>Actinopterygii</taxon>
        <taxon>Chondrostei</taxon>
        <taxon>Acipenseriformes</taxon>
        <taxon>Polyodontidae</taxon>
        <taxon>Polyodon</taxon>
    </lineage>
</organism>
<keyword evidence="6" id="KW-1185">Reference proteome</keyword>
<dbReference type="Gene3D" id="2.60.40.10">
    <property type="entry name" value="Immunoglobulins"/>
    <property type="match status" value="1"/>
</dbReference>
<dbReference type="InterPro" id="IPR036179">
    <property type="entry name" value="Ig-like_dom_sf"/>
</dbReference>
<dbReference type="SUPFAM" id="SSF48726">
    <property type="entry name" value="Immunoglobulin"/>
    <property type="match status" value="1"/>
</dbReference>
<dbReference type="SMART" id="SM00406">
    <property type="entry name" value="IGv"/>
    <property type="match status" value="1"/>
</dbReference>
<dbReference type="PROSITE" id="PS50835">
    <property type="entry name" value="IG_LIKE"/>
    <property type="match status" value="1"/>
</dbReference>
<dbReference type="Proteomes" id="UP001166093">
    <property type="component" value="Unassembled WGS sequence"/>
</dbReference>
<proteinExistence type="predicted"/>
<dbReference type="EMBL" id="JAAWVQ010168706">
    <property type="protein sequence ID" value="MBN3287744.1"/>
    <property type="molecule type" value="Genomic_DNA"/>
</dbReference>
<gene>
    <name evidence="5" type="primary">Ighv330</name>
    <name evidence="5" type="ORF">GTO93_0013948</name>
</gene>
<sequence>MHWVRQAPGKGLEWVSTISSDGSGTYYATSVQGRFTISRDNSNSMLYLQMNSLKIEDSALYYCARDSQ</sequence>
<comment type="caution">
    <text evidence="5">The sequence shown here is derived from an EMBL/GenBank/DDBJ whole genome shotgun (WGS) entry which is preliminary data.</text>
</comment>
<feature type="non-terminal residue" evidence="5">
    <location>
        <position position="68"/>
    </location>
</feature>
<feature type="non-terminal residue" evidence="5">
    <location>
        <position position="1"/>
    </location>
</feature>
<dbReference type="InterPro" id="IPR007110">
    <property type="entry name" value="Ig-like_dom"/>
</dbReference>
<name>A0ABS2YMN6_POLSP</name>
<accession>A0ABS2YMN6</accession>
<dbReference type="InterPro" id="IPR050199">
    <property type="entry name" value="IgHV"/>
</dbReference>
<evidence type="ECO:0000259" key="4">
    <source>
        <dbReference type="PROSITE" id="PS50835"/>
    </source>
</evidence>
<feature type="domain" description="Ig-like" evidence="4">
    <location>
        <begin position="1"/>
        <end position="68"/>
    </location>
</feature>
<evidence type="ECO:0000256" key="2">
    <source>
        <dbReference type="ARBA" id="ARBA00023130"/>
    </source>
</evidence>
<keyword evidence="3" id="KW-1280">Immunoglobulin</keyword>
<evidence type="ECO:0000313" key="5">
    <source>
        <dbReference type="EMBL" id="MBN3287744.1"/>
    </source>
</evidence>
<reference evidence="5" key="1">
    <citation type="journal article" date="2021" name="Cell">
        <title>Tracing the genetic footprints of vertebrate landing in non-teleost ray-finned fishes.</title>
        <authorList>
            <person name="Bi X."/>
            <person name="Wang K."/>
            <person name="Yang L."/>
            <person name="Pan H."/>
            <person name="Jiang H."/>
            <person name="Wei Q."/>
            <person name="Fang M."/>
            <person name="Yu H."/>
            <person name="Zhu C."/>
            <person name="Cai Y."/>
            <person name="He Y."/>
            <person name="Gan X."/>
            <person name="Zeng H."/>
            <person name="Yu D."/>
            <person name="Zhu Y."/>
            <person name="Jiang H."/>
            <person name="Qiu Q."/>
            <person name="Yang H."/>
            <person name="Zhang Y.E."/>
            <person name="Wang W."/>
            <person name="Zhu M."/>
            <person name="He S."/>
            <person name="Zhang G."/>
        </authorList>
    </citation>
    <scope>NUCLEOTIDE SEQUENCE</scope>
    <source>
        <strain evidence="5">Pddl_001</strain>
    </source>
</reference>
<dbReference type="Pfam" id="PF07686">
    <property type="entry name" value="V-set"/>
    <property type="match status" value="1"/>
</dbReference>
<evidence type="ECO:0000313" key="6">
    <source>
        <dbReference type="Proteomes" id="UP001166093"/>
    </source>
</evidence>
<dbReference type="PANTHER" id="PTHR23266">
    <property type="entry name" value="IMMUNOGLOBULIN HEAVY CHAIN"/>
    <property type="match status" value="1"/>
</dbReference>
<keyword evidence="2" id="KW-1064">Adaptive immunity</keyword>
<protein>
    <submittedName>
        <fullName evidence="5">HV330 protein</fullName>
    </submittedName>
</protein>